<dbReference type="AlphaFoldDB" id="A0A2K3V1J9"/>
<accession>A0A2K3V1J9</accession>
<sequence length="496" mass="53494">MVLILILGLGSAFMAQTNLNVARNLKVNSQMRYLAEGGLDYQIAALRQGRDPNATLQLAGLSVGAILTELDPPTELAEDNSDEEPPIDDITDDVLDDTEQDDAATGSETRNLISVQVDVENATGARYSTQAVLAYDGTLGIGSQHTTFSTLLGSNRALASERYVRITTPKSTTSVINTNVHGNYGFNLKGTLGITAGHRATAAYTKATRPGRKIKVICKDKVTNNGSAYCIDPETPANMDAPISVPKPNYLAVKAAHMPTTINHSVNLGGNRTVDKLSTLLPGVNLNSGTPSNPLVIKLSGGDVTFTSDMVLTNVILIVDGKHSLKLEHKLTATNSMVFAEKIWVREDLKFDNTKIFADRDIRFDKDNTNSNAITYDNTVTLAAGRNIKLMSNSINEADHASPHSRFNVIAQRKIVAKGNITATAFFVAGDKFQYKNKKSSQLKLVGGVISKKRIDIKGVVNISGATNAEIASNTDLQLAETPTYNYSNLEVLNRK</sequence>
<comment type="caution">
    <text evidence="2">The sequence shown here is derived from an EMBL/GenBank/DDBJ whole genome shotgun (WGS) entry which is preliminary data.</text>
</comment>
<dbReference type="Proteomes" id="UP000236379">
    <property type="component" value="Unassembled WGS sequence"/>
</dbReference>
<reference evidence="2 3" key="1">
    <citation type="submission" date="2018-01" db="EMBL/GenBank/DDBJ databases">
        <title>Deinococcus koreensis sp. nov., a radiation-resistant bacterium isolated from river water.</title>
        <authorList>
            <person name="Choi A."/>
        </authorList>
    </citation>
    <scope>NUCLEOTIDE SEQUENCE [LARGE SCALE GENOMIC DNA]</scope>
    <source>
        <strain evidence="2 3">SJW1-2</strain>
    </source>
</reference>
<keyword evidence="3" id="KW-1185">Reference proteome</keyword>
<gene>
    <name evidence="2" type="ORF">CVO96_16105</name>
</gene>
<organism evidence="2 3">
    <name type="scientific">Deinococcus koreensis</name>
    <dbReference type="NCBI Taxonomy" id="2054903"/>
    <lineage>
        <taxon>Bacteria</taxon>
        <taxon>Thermotogati</taxon>
        <taxon>Deinococcota</taxon>
        <taxon>Deinococci</taxon>
        <taxon>Deinococcales</taxon>
        <taxon>Deinococcaceae</taxon>
        <taxon>Deinococcus</taxon>
    </lineage>
</organism>
<dbReference type="EMBL" id="PPPD01000001">
    <property type="protein sequence ID" value="PNY82670.1"/>
    <property type="molecule type" value="Genomic_DNA"/>
</dbReference>
<evidence type="ECO:0000313" key="2">
    <source>
        <dbReference type="EMBL" id="PNY82670.1"/>
    </source>
</evidence>
<feature type="region of interest" description="Disordered" evidence="1">
    <location>
        <begin position="75"/>
        <end position="94"/>
    </location>
</feature>
<evidence type="ECO:0000256" key="1">
    <source>
        <dbReference type="SAM" id="MobiDB-lite"/>
    </source>
</evidence>
<evidence type="ECO:0000313" key="3">
    <source>
        <dbReference type="Proteomes" id="UP000236379"/>
    </source>
</evidence>
<proteinExistence type="predicted"/>
<feature type="compositionally biased region" description="Acidic residues" evidence="1">
    <location>
        <begin position="76"/>
        <end position="94"/>
    </location>
</feature>
<name>A0A2K3V1J9_9DEIO</name>
<protein>
    <submittedName>
        <fullName evidence="2">Uncharacterized protein</fullName>
    </submittedName>
</protein>